<feature type="domain" description="EGF-like" evidence="8">
    <location>
        <begin position="58"/>
        <end position="96"/>
    </location>
</feature>
<dbReference type="GO" id="GO:0042063">
    <property type="term" value="P:gliogenesis"/>
    <property type="evidence" value="ECO:0007669"/>
    <property type="project" value="UniProtKB-ARBA"/>
</dbReference>
<organism evidence="9 10">
    <name type="scientific">Strongylocentrotus purpuratus</name>
    <name type="common">Purple sea urchin</name>
    <dbReference type="NCBI Taxonomy" id="7668"/>
    <lineage>
        <taxon>Eukaryota</taxon>
        <taxon>Metazoa</taxon>
        <taxon>Echinodermata</taxon>
        <taxon>Eleutherozoa</taxon>
        <taxon>Echinozoa</taxon>
        <taxon>Echinoidea</taxon>
        <taxon>Euechinoidea</taxon>
        <taxon>Echinacea</taxon>
        <taxon>Camarodonta</taxon>
        <taxon>Echinidea</taxon>
        <taxon>Strongylocentrotidae</taxon>
        <taxon>Strongylocentrotus</taxon>
    </lineage>
</organism>
<dbReference type="PROSITE" id="PS01186">
    <property type="entry name" value="EGF_2"/>
    <property type="match status" value="2"/>
</dbReference>
<dbReference type="OMA" id="GIRCEDE"/>
<evidence type="ECO:0000313" key="9">
    <source>
        <dbReference type="EnsemblMetazoa" id="XP_030847216"/>
    </source>
</evidence>
<dbReference type="GeneID" id="115926563"/>
<keyword evidence="5" id="KW-0325">Glycoprotein</keyword>
<name>A0A7M7P9L3_STRPU</name>
<proteinExistence type="predicted"/>
<feature type="transmembrane region" description="Helical" evidence="7">
    <location>
        <begin position="128"/>
        <end position="148"/>
    </location>
</feature>
<sequence length="149" mass="16200">MQQELVCACQMGFSGTFCQIDDPCYPNQCLQQGTCTSNGDDFICSCPPSHDGKTCSNLVDPCVPDPCINGGRCIDLNLRTEFFCTCVPGFKGVRCEEEQDLPPTTESTTVGNMTTVSSSNLRGSGRQLLGSEFLIFVTVVLSIIFLKFK</sequence>
<evidence type="ECO:0000259" key="8">
    <source>
        <dbReference type="PROSITE" id="PS50026"/>
    </source>
</evidence>
<keyword evidence="3" id="KW-0677">Repeat</keyword>
<dbReference type="SMART" id="SM00181">
    <property type="entry name" value="EGF"/>
    <property type="match status" value="2"/>
</dbReference>
<evidence type="ECO:0000256" key="2">
    <source>
        <dbReference type="ARBA" id="ARBA00022729"/>
    </source>
</evidence>
<keyword evidence="4 6" id="KW-1015">Disulfide bond</keyword>
<evidence type="ECO:0000256" key="6">
    <source>
        <dbReference type="PROSITE-ProRule" id="PRU00076"/>
    </source>
</evidence>
<protein>
    <recommendedName>
        <fullName evidence="8">EGF-like domain-containing protein</fullName>
    </recommendedName>
</protein>
<dbReference type="PRINTS" id="PR00010">
    <property type="entry name" value="EGFBLOOD"/>
</dbReference>
<dbReference type="PROSITE" id="PS00022">
    <property type="entry name" value="EGF_1"/>
    <property type="match status" value="3"/>
</dbReference>
<feature type="disulfide bond" evidence="6">
    <location>
        <begin position="67"/>
        <end position="84"/>
    </location>
</feature>
<feature type="domain" description="EGF-like" evidence="8">
    <location>
        <begin position="20"/>
        <end position="56"/>
    </location>
</feature>
<dbReference type="GO" id="GO:0032991">
    <property type="term" value="C:protein-containing complex"/>
    <property type="evidence" value="ECO:0000318"/>
    <property type="project" value="GO_Central"/>
</dbReference>
<keyword evidence="7" id="KW-0812">Transmembrane</keyword>
<evidence type="ECO:0000256" key="3">
    <source>
        <dbReference type="ARBA" id="ARBA00022737"/>
    </source>
</evidence>
<dbReference type="OrthoDB" id="6079678at2759"/>
<dbReference type="InterPro" id="IPR000742">
    <property type="entry name" value="EGF"/>
</dbReference>
<reference evidence="10" key="1">
    <citation type="submission" date="2015-02" db="EMBL/GenBank/DDBJ databases">
        <title>Genome sequencing for Strongylocentrotus purpuratus.</title>
        <authorList>
            <person name="Murali S."/>
            <person name="Liu Y."/>
            <person name="Vee V."/>
            <person name="English A."/>
            <person name="Wang M."/>
            <person name="Skinner E."/>
            <person name="Han Y."/>
            <person name="Muzny D.M."/>
            <person name="Worley K.C."/>
            <person name="Gibbs R.A."/>
        </authorList>
    </citation>
    <scope>NUCLEOTIDE SEQUENCE</scope>
</reference>
<keyword evidence="10" id="KW-1185">Reference proteome</keyword>
<dbReference type="SUPFAM" id="SSF57196">
    <property type="entry name" value="EGF/Laminin"/>
    <property type="match status" value="2"/>
</dbReference>
<evidence type="ECO:0000256" key="1">
    <source>
        <dbReference type="ARBA" id="ARBA00022536"/>
    </source>
</evidence>
<feature type="disulfide bond" evidence="6">
    <location>
        <begin position="86"/>
        <end position="95"/>
    </location>
</feature>
<dbReference type="EnsemblMetazoa" id="XM_030991356">
    <property type="protein sequence ID" value="XP_030847216"/>
    <property type="gene ID" value="LOC115926563"/>
</dbReference>
<evidence type="ECO:0000256" key="7">
    <source>
        <dbReference type="SAM" id="Phobius"/>
    </source>
</evidence>
<dbReference type="PROSITE" id="PS50026">
    <property type="entry name" value="EGF_3"/>
    <property type="match status" value="2"/>
</dbReference>
<dbReference type="Proteomes" id="UP000007110">
    <property type="component" value="Unassembled WGS sequence"/>
</dbReference>
<dbReference type="RefSeq" id="XP_030847216.1">
    <property type="nucleotide sequence ID" value="XM_030991356.1"/>
</dbReference>
<dbReference type="PANTHER" id="PTHR24049">
    <property type="entry name" value="CRUMBS FAMILY MEMBER"/>
    <property type="match status" value="1"/>
</dbReference>
<feature type="disulfide bond" evidence="6">
    <location>
        <begin position="46"/>
        <end position="55"/>
    </location>
</feature>
<dbReference type="GO" id="GO:0005886">
    <property type="term" value="C:plasma membrane"/>
    <property type="evidence" value="ECO:0000318"/>
    <property type="project" value="GO_Central"/>
</dbReference>
<keyword evidence="1 6" id="KW-0245">EGF-like domain</keyword>
<dbReference type="AlphaFoldDB" id="A0A7M7P9L3"/>
<dbReference type="GO" id="GO:0005509">
    <property type="term" value="F:calcium ion binding"/>
    <property type="evidence" value="ECO:0007669"/>
    <property type="project" value="InterPro"/>
</dbReference>
<dbReference type="GO" id="GO:0048666">
    <property type="term" value="P:neuron development"/>
    <property type="evidence" value="ECO:0007669"/>
    <property type="project" value="UniProtKB-ARBA"/>
</dbReference>
<dbReference type="Gene3D" id="2.10.25.10">
    <property type="entry name" value="Laminin"/>
    <property type="match status" value="2"/>
</dbReference>
<reference evidence="9" key="2">
    <citation type="submission" date="2021-01" db="UniProtKB">
        <authorList>
            <consortium name="EnsemblMetazoa"/>
        </authorList>
    </citation>
    <scope>IDENTIFICATION</scope>
</reference>
<dbReference type="CDD" id="cd00054">
    <property type="entry name" value="EGF_CA"/>
    <property type="match status" value="1"/>
</dbReference>
<comment type="caution">
    <text evidence="6">Lacks conserved residue(s) required for the propagation of feature annotation.</text>
</comment>
<evidence type="ECO:0000256" key="5">
    <source>
        <dbReference type="ARBA" id="ARBA00023180"/>
    </source>
</evidence>
<evidence type="ECO:0000256" key="4">
    <source>
        <dbReference type="ARBA" id="ARBA00023157"/>
    </source>
</evidence>
<accession>A0A7M7P9L3</accession>
<dbReference type="PANTHER" id="PTHR24049:SF22">
    <property type="entry name" value="DROSOPHILA CRUMBS HOMOLOG"/>
    <property type="match status" value="1"/>
</dbReference>
<dbReference type="KEGG" id="spu:115926563"/>
<keyword evidence="7" id="KW-1133">Transmembrane helix</keyword>
<dbReference type="InParanoid" id="A0A7M7P9L3"/>
<dbReference type="InterPro" id="IPR051022">
    <property type="entry name" value="Notch_Cell-Fate_Det"/>
</dbReference>
<dbReference type="SMART" id="SM00179">
    <property type="entry name" value="EGF_CA"/>
    <property type="match status" value="2"/>
</dbReference>
<dbReference type="Pfam" id="PF00008">
    <property type="entry name" value="EGF"/>
    <property type="match status" value="2"/>
</dbReference>
<evidence type="ECO:0000313" key="10">
    <source>
        <dbReference type="Proteomes" id="UP000007110"/>
    </source>
</evidence>
<dbReference type="InterPro" id="IPR001881">
    <property type="entry name" value="EGF-like_Ca-bd_dom"/>
</dbReference>
<dbReference type="GO" id="GO:0045197">
    <property type="term" value="P:establishment or maintenance of epithelial cell apical/basal polarity"/>
    <property type="evidence" value="ECO:0000318"/>
    <property type="project" value="GO_Central"/>
</dbReference>
<dbReference type="GO" id="GO:0007157">
    <property type="term" value="P:heterophilic cell-cell adhesion via plasma membrane cell adhesion molecules"/>
    <property type="evidence" value="ECO:0000318"/>
    <property type="project" value="GO_Central"/>
</dbReference>
<dbReference type="GO" id="GO:0000902">
    <property type="term" value="P:cell morphogenesis"/>
    <property type="evidence" value="ECO:0007669"/>
    <property type="project" value="UniProtKB-ARBA"/>
</dbReference>
<dbReference type="FunFam" id="2.10.25.10:FF:000230">
    <property type="entry name" value="Delta-like protein"/>
    <property type="match status" value="1"/>
</dbReference>
<keyword evidence="7" id="KW-0472">Membrane</keyword>
<keyword evidence="2" id="KW-0732">Signal</keyword>